<feature type="chain" id="PRO_5046243733" evidence="7">
    <location>
        <begin position="35"/>
        <end position="399"/>
    </location>
</feature>
<keyword evidence="3 5" id="KW-0378">Hydrolase</keyword>
<feature type="transmembrane region" description="Helical" evidence="6">
    <location>
        <begin position="366"/>
        <end position="388"/>
    </location>
</feature>
<dbReference type="PANTHER" id="PTHR43806:SF11">
    <property type="entry name" value="CEREVISIN-RELATED"/>
    <property type="match status" value="1"/>
</dbReference>
<keyword evidence="6" id="KW-0472">Membrane</keyword>
<evidence type="ECO:0000256" key="5">
    <source>
        <dbReference type="PROSITE-ProRule" id="PRU01240"/>
    </source>
</evidence>
<dbReference type="PANTHER" id="PTHR43806">
    <property type="entry name" value="PEPTIDASE S8"/>
    <property type="match status" value="1"/>
</dbReference>
<evidence type="ECO:0000256" key="6">
    <source>
        <dbReference type="SAM" id="Phobius"/>
    </source>
</evidence>
<gene>
    <name evidence="9" type="ORF">ACFSCY_28155</name>
</gene>
<feature type="active site" description="Charge relay system" evidence="5">
    <location>
        <position position="103"/>
    </location>
</feature>
<evidence type="ECO:0000256" key="3">
    <source>
        <dbReference type="ARBA" id="ARBA00022801"/>
    </source>
</evidence>
<keyword evidence="6" id="KW-1133">Transmembrane helix</keyword>
<evidence type="ECO:0000256" key="7">
    <source>
        <dbReference type="SAM" id="SignalP"/>
    </source>
</evidence>
<evidence type="ECO:0000256" key="1">
    <source>
        <dbReference type="ARBA" id="ARBA00011073"/>
    </source>
</evidence>
<keyword evidence="7" id="KW-0732">Signal</keyword>
<evidence type="ECO:0000256" key="4">
    <source>
        <dbReference type="ARBA" id="ARBA00022825"/>
    </source>
</evidence>
<dbReference type="PRINTS" id="PR00723">
    <property type="entry name" value="SUBTILISIN"/>
</dbReference>
<name>A0ABW4FRX7_9PSEU</name>
<dbReference type="PROSITE" id="PS51892">
    <property type="entry name" value="SUBTILASE"/>
    <property type="match status" value="1"/>
</dbReference>
<organism evidence="9 10">
    <name type="scientific">Pseudonocardia aurantiaca</name>
    <dbReference type="NCBI Taxonomy" id="75290"/>
    <lineage>
        <taxon>Bacteria</taxon>
        <taxon>Bacillati</taxon>
        <taxon>Actinomycetota</taxon>
        <taxon>Actinomycetes</taxon>
        <taxon>Pseudonocardiales</taxon>
        <taxon>Pseudonocardiaceae</taxon>
        <taxon>Pseudonocardia</taxon>
    </lineage>
</organism>
<proteinExistence type="inferred from homology"/>
<feature type="active site" description="Charge relay system" evidence="5">
    <location>
        <position position="69"/>
    </location>
</feature>
<accession>A0ABW4FRX7</accession>
<keyword evidence="4 5" id="KW-0720">Serine protease</keyword>
<protein>
    <submittedName>
        <fullName evidence="9">S8 family serine peptidase</fullName>
    </submittedName>
</protein>
<reference evidence="10" key="1">
    <citation type="journal article" date="2019" name="Int. J. Syst. Evol. Microbiol.">
        <title>The Global Catalogue of Microorganisms (GCM) 10K type strain sequencing project: providing services to taxonomists for standard genome sequencing and annotation.</title>
        <authorList>
            <consortium name="The Broad Institute Genomics Platform"/>
            <consortium name="The Broad Institute Genome Sequencing Center for Infectious Disease"/>
            <person name="Wu L."/>
            <person name="Ma J."/>
        </authorList>
    </citation>
    <scope>NUCLEOTIDE SEQUENCE [LARGE SCALE GENOMIC DNA]</scope>
    <source>
        <strain evidence="10">JCM 12165</strain>
    </source>
</reference>
<dbReference type="InterPro" id="IPR000209">
    <property type="entry name" value="Peptidase_S8/S53_dom"/>
</dbReference>
<dbReference type="InterPro" id="IPR050131">
    <property type="entry name" value="Peptidase_S8_subtilisin-like"/>
</dbReference>
<comment type="similarity">
    <text evidence="1 5">Belongs to the peptidase S8 family.</text>
</comment>
<dbReference type="PROSITE" id="PS00136">
    <property type="entry name" value="SUBTILASE_ASP"/>
    <property type="match status" value="1"/>
</dbReference>
<feature type="signal peptide" evidence="7">
    <location>
        <begin position="1"/>
        <end position="34"/>
    </location>
</feature>
<keyword evidence="10" id="KW-1185">Reference proteome</keyword>
<dbReference type="RefSeq" id="WP_343985116.1">
    <property type="nucleotide sequence ID" value="NZ_BAAAJG010000026.1"/>
</dbReference>
<dbReference type="Proteomes" id="UP001597145">
    <property type="component" value="Unassembled WGS sequence"/>
</dbReference>
<dbReference type="EMBL" id="JBHUCP010000025">
    <property type="protein sequence ID" value="MFD1533304.1"/>
    <property type="molecule type" value="Genomic_DNA"/>
</dbReference>
<keyword evidence="6" id="KW-0812">Transmembrane</keyword>
<keyword evidence="2 5" id="KW-0645">Protease</keyword>
<evidence type="ECO:0000313" key="10">
    <source>
        <dbReference type="Proteomes" id="UP001597145"/>
    </source>
</evidence>
<evidence type="ECO:0000259" key="8">
    <source>
        <dbReference type="Pfam" id="PF00082"/>
    </source>
</evidence>
<dbReference type="InterPro" id="IPR023827">
    <property type="entry name" value="Peptidase_S8_Asp-AS"/>
</dbReference>
<dbReference type="SUPFAM" id="SSF52743">
    <property type="entry name" value="Subtilisin-like"/>
    <property type="match status" value="1"/>
</dbReference>
<dbReference type="InterPro" id="IPR015500">
    <property type="entry name" value="Peptidase_S8_subtilisin-rel"/>
</dbReference>
<comment type="caution">
    <text evidence="9">The sequence shown here is derived from an EMBL/GenBank/DDBJ whole genome shotgun (WGS) entry which is preliminary data.</text>
</comment>
<dbReference type="Gene3D" id="3.40.50.200">
    <property type="entry name" value="Peptidase S8/S53 domain"/>
    <property type="match status" value="1"/>
</dbReference>
<dbReference type="Pfam" id="PF00082">
    <property type="entry name" value="Peptidase_S8"/>
    <property type="match status" value="1"/>
</dbReference>
<feature type="domain" description="Peptidase S8/S53" evidence="8">
    <location>
        <begin position="60"/>
        <end position="315"/>
    </location>
</feature>
<sequence length="399" mass="40436">MNRWSRPAHRAVLGGGVAMMTTALVLASPSPANAAPDQAGGPGWELTAMSVGAAHEITQGEGVTVAVLDSGIRTDHPALEGRAEEGTDMLGENDRDQPYYGNHGTAMASSVLDVAPQAKVLGIRITRDDDDPDFSPDAFASGPDPVTGTALLRGIQQAVAAGAGVISMSVGDGQTVLSGYDADTQNAIAEANARGIVVIASAGNEAKDLNGISYPAAFAGVIAVGAGTPGGRRADFSQVHDYVDVLAPGVDINAADINGGRSPGKGTSPAAALTAGAAALIRSAYPGLSAGQVEKALETTASHYSAGHDPETGYGQIDAAAALNAASGMTPGEMIPAATIYTGPEHFGPGDDGTPRATHVPFDWEYVAIAMVGIVPGALMILFGIRLFRGSRARRRAMT</sequence>
<dbReference type="InterPro" id="IPR036852">
    <property type="entry name" value="Peptidase_S8/S53_dom_sf"/>
</dbReference>
<evidence type="ECO:0000313" key="9">
    <source>
        <dbReference type="EMBL" id="MFD1533304.1"/>
    </source>
</evidence>
<feature type="active site" description="Charge relay system" evidence="5">
    <location>
        <position position="268"/>
    </location>
</feature>
<evidence type="ECO:0000256" key="2">
    <source>
        <dbReference type="ARBA" id="ARBA00022670"/>
    </source>
</evidence>